<evidence type="ECO:0000256" key="1">
    <source>
        <dbReference type="SAM" id="MobiDB-lite"/>
    </source>
</evidence>
<gene>
    <name evidence="2" type="ORF">Mic7113_4554</name>
</gene>
<dbReference type="HOGENOM" id="CLU_2667030_0_0_3"/>
<organism evidence="2 3">
    <name type="scientific">Allocoleopsis franciscana PCC 7113</name>
    <dbReference type="NCBI Taxonomy" id="1173027"/>
    <lineage>
        <taxon>Bacteria</taxon>
        <taxon>Bacillati</taxon>
        <taxon>Cyanobacteriota</taxon>
        <taxon>Cyanophyceae</taxon>
        <taxon>Coleofasciculales</taxon>
        <taxon>Coleofasciculaceae</taxon>
        <taxon>Allocoleopsis</taxon>
        <taxon>Allocoleopsis franciscana</taxon>
    </lineage>
</organism>
<dbReference type="OrthoDB" id="532100at2"/>
<proteinExistence type="predicted"/>
<feature type="region of interest" description="Disordered" evidence="1">
    <location>
        <begin position="1"/>
        <end position="75"/>
    </location>
</feature>
<reference evidence="2 3" key="1">
    <citation type="submission" date="2012-06" db="EMBL/GenBank/DDBJ databases">
        <title>Finished chromosome of genome of Microcoleus sp. PCC 7113.</title>
        <authorList>
            <consortium name="US DOE Joint Genome Institute"/>
            <person name="Gugger M."/>
            <person name="Coursin T."/>
            <person name="Rippka R."/>
            <person name="Tandeau De Marsac N."/>
            <person name="Huntemann M."/>
            <person name="Wei C.-L."/>
            <person name="Han J."/>
            <person name="Detter J.C."/>
            <person name="Han C."/>
            <person name="Tapia R."/>
            <person name="Chen A."/>
            <person name="Kyrpides N."/>
            <person name="Mavromatis K."/>
            <person name="Markowitz V."/>
            <person name="Szeto E."/>
            <person name="Ivanova N."/>
            <person name="Pagani I."/>
            <person name="Pati A."/>
            <person name="Goodwin L."/>
            <person name="Nordberg H.P."/>
            <person name="Cantor M.N."/>
            <person name="Hua S.X."/>
            <person name="Woyke T."/>
            <person name="Kerfeld C.A."/>
        </authorList>
    </citation>
    <scope>NUCLEOTIDE SEQUENCE [LARGE SCALE GENOMIC DNA]</scope>
    <source>
        <strain evidence="2 3">PCC 7113</strain>
    </source>
</reference>
<dbReference type="EMBL" id="CP003630">
    <property type="protein sequence ID" value="AFZ20237.1"/>
    <property type="molecule type" value="Genomic_DNA"/>
</dbReference>
<dbReference type="AlphaFoldDB" id="K9WL31"/>
<feature type="compositionally biased region" description="Polar residues" evidence="1">
    <location>
        <begin position="1"/>
        <end position="11"/>
    </location>
</feature>
<feature type="compositionally biased region" description="Basic and acidic residues" evidence="1">
    <location>
        <begin position="60"/>
        <end position="75"/>
    </location>
</feature>
<keyword evidence="3" id="KW-1185">Reference proteome</keyword>
<dbReference type="Proteomes" id="UP000010471">
    <property type="component" value="Chromosome"/>
</dbReference>
<evidence type="ECO:0000313" key="3">
    <source>
        <dbReference type="Proteomes" id="UP000010471"/>
    </source>
</evidence>
<dbReference type="STRING" id="1173027.Mic7113_4554"/>
<name>K9WL31_9CYAN</name>
<evidence type="ECO:0000313" key="2">
    <source>
        <dbReference type="EMBL" id="AFZ20237.1"/>
    </source>
</evidence>
<dbReference type="KEGG" id="mic:Mic7113_4554"/>
<accession>K9WL31</accession>
<sequence length="75" mass="8432">MSSEQPNSSINPEKERHQEDSVLKDTVDPQDLAYTSGSVSNPDELRSNPAVVPQTLDEPADIREGFKFDRDRDTE</sequence>
<feature type="compositionally biased region" description="Basic and acidic residues" evidence="1">
    <location>
        <begin position="12"/>
        <end position="27"/>
    </location>
</feature>
<dbReference type="RefSeq" id="WP_015184373.1">
    <property type="nucleotide sequence ID" value="NC_019738.1"/>
</dbReference>
<protein>
    <submittedName>
        <fullName evidence="2">Uncharacterized protein</fullName>
    </submittedName>
</protein>